<dbReference type="InterPro" id="IPR036291">
    <property type="entry name" value="NAD(P)-bd_dom_sf"/>
</dbReference>
<dbReference type="PANTHER" id="PTHR43000">
    <property type="entry name" value="DTDP-D-GLUCOSE 4,6-DEHYDRATASE-RELATED"/>
    <property type="match status" value="1"/>
</dbReference>
<accession>A0A1F8EHK8</accession>
<comment type="caution">
    <text evidence="3">The sequence shown here is derived from an EMBL/GenBank/DDBJ whole genome shotgun (WGS) entry which is preliminary data.</text>
</comment>
<proteinExistence type="inferred from homology"/>
<reference evidence="3 4" key="1">
    <citation type="journal article" date="2016" name="Nat. Commun.">
        <title>Thousands of microbial genomes shed light on interconnected biogeochemical processes in an aquifer system.</title>
        <authorList>
            <person name="Anantharaman K."/>
            <person name="Brown C.T."/>
            <person name="Hug L.A."/>
            <person name="Sharon I."/>
            <person name="Castelle C.J."/>
            <person name="Probst A.J."/>
            <person name="Thomas B.C."/>
            <person name="Singh A."/>
            <person name="Wilkins M.J."/>
            <person name="Karaoz U."/>
            <person name="Brodie E.L."/>
            <person name="Williams K.H."/>
            <person name="Hubbard S.S."/>
            <person name="Banfield J.F."/>
        </authorList>
    </citation>
    <scope>NUCLEOTIDE SEQUENCE [LARGE SCALE GENOMIC DNA]</scope>
</reference>
<name>A0A1F8EHK8_9BACT</name>
<evidence type="ECO:0000259" key="2">
    <source>
        <dbReference type="Pfam" id="PF01370"/>
    </source>
</evidence>
<comment type="similarity">
    <text evidence="1">Belongs to the NAD(P)-dependent epimerase/dehydratase family.</text>
</comment>
<dbReference type="EMBL" id="MGIZ01000016">
    <property type="protein sequence ID" value="OGM99548.1"/>
    <property type="molecule type" value="Genomic_DNA"/>
</dbReference>
<gene>
    <name evidence="3" type="ORF">A2817_01170</name>
</gene>
<evidence type="ECO:0000256" key="1">
    <source>
        <dbReference type="ARBA" id="ARBA00007637"/>
    </source>
</evidence>
<dbReference type="Proteomes" id="UP000177594">
    <property type="component" value="Unassembled WGS sequence"/>
</dbReference>
<dbReference type="Gene3D" id="3.40.50.720">
    <property type="entry name" value="NAD(P)-binding Rossmann-like Domain"/>
    <property type="match status" value="1"/>
</dbReference>
<dbReference type="AlphaFoldDB" id="A0A1F8EHK8"/>
<evidence type="ECO:0000313" key="3">
    <source>
        <dbReference type="EMBL" id="OGM99548.1"/>
    </source>
</evidence>
<organism evidence="3 4">
    <name type="scientific">Candidatus Yanofskybacteria bacterium RIFCSPHIGHO2_01_FULL_39_8b</name>
    <dbReference type="NCBI Taxonomy" id="1802659"/>
    <lineage>
        <taxon>Bacteria</taxon>
        <taxon>Candidatus Yanofskyibacteriota</taxon>
    </lineage>
</organism>
<dbReference type="Pfam" id="PF01370">
    <property type="entry name" value="Epimerase"/>
    <property type="match status" value="1"/>
</dbReference>
<sequence>MNKKQKIGIFGGNGFIGSWLVNLLKKDFSISTFDIQKKFSDYNPKRAATILKFRKKLLAGAKQYKGDVQDLKQVREYLEKENPDIIVCLSSIPLENFERTLQLPTEIVGISNILYANEARKARVVYMSSLFAIGHFDHAVTEMTHLAPVTNYGIGKATGEHLVRAFGNNNYGIIRTTSVYGPGDINNRVPQIILEKAITNSGNFWINKASLLDFIYVKDLIEGIKKVIFHERAETFNISGGKALTLVDFINTIESLTGKKLDYEIRHLDDRTRRGTLVNDKARLILNWQPKYNLKTGIEDTLDTYKKSILI</sequence>
<dbReference type="SUPFAM" id="SSF51735">
    <property type="entry name" value="NAD(P)-binding Rossmann-fold domains"/>
    <property type="match status" value="1"/>
</dbReference>
<evidence type="ECO:0000313" key="4">
    <source>
        <dbReference type="Proteomes" id="UP000177594"/>
    </source>
</evidence>
<protein>
    <recommendedName>
        <fullName evidence="2">NAD-dependent epimerase/dehydratase domain-containing protein</fullName>
    </recommendedName>
</protein>
<feature type="domain" description="NAD-dependent epimerase/dehydratase" evidence="2">
    <location>
        <begin position="9"/>
        <end position="238"/>
    </location>
</feature>
<dbReference type="InterPro" id="IPR001509">
    <property type="entry name" value="Epimerase_deHydtase"/>
</dbReference>